<dbReference type="AlphaFoldDB" id="G0U766"/>
<dbReference type="VEuPathDB" id="TriTrypDB:TvY486_1007690"/>
<organism evidence="8">
    <name type="scientific">Trypanosoma vivax (strain Y486)</name>
    <dbReference type="NCBI Taxonomy" id="1055687"/>
    <lineage>
        <taxon>Eukaryota</taxon>
        <taxon>Discoba</taxon>
        <taxon>Euglenozoa</taxon>
        <taxon>Kinetoplastea</taxon>
        <taxon>Metakinetoplastina</taxon>
        <taxon>Trypanosomatida</taxon>
        <taxon>Trypanosomatidae</taxon>
        <taxon>Trypanosoma</taxon>
        <taxon>Duttonella</taxon>
    </lineage>
</organism>
<dbReference type="InterPro" id="IPR000682">
    <property type="entry name" value="PCMT"/>
</dbReference>
<comment type="subcellular location">
    <subcellularLocation>
        <location evidence="1">Cytoplasm</location>
    </subcellularLocation>
</comment>
<evidence type="ECO:0000256" key="1">
    <source>
        <dbReference type="ARBA" id="ARBA00004496"/>
    </source>
</evidence>
<protein>
    <recommendedName>
        <fullName evidence="3">protein-L-isoaspartate(D-aspartate) O-methyltransferase</fullName>
        <ecNumber evidence="3">2.1.1.77</ecNumber>
    </recommendedName>
</protein>
<name>G0U766_TRYVY</name>
<evidence type="ECO:0000256" key="5">
    <source>
        <dbReference type="ARBA" id="ARBA00022603"/>
    </source>
</evidence>
<dbReference type="GO" id="GO:0032259">
    <property type="term" value="P:methylation"/>
    <property type="evidence" value="ECO:0007669"/>
    <property type="project" value="UniProtKB-KW"/>
</dbReference>
<proteinExistence type="inferred from homology"/>
<dbReference type="GO" id="GO:0005737">
    <property type="term" value="C:cytoplasm"/>
    <property type="evidence" value="ECO:0007669"/>
    <property type="project" value="UniProtKB-SubCell"/>
</dbReference>
<keyword evidence="7" id="KW-0949">S-adenosyl-L-methionine</keyword>
<reference evidence="8" key="1">
    <citation type="journal article" date="2012" name="Proc. Natl. Acad. Sci. U.S.A.">
        <title>Antigenic diversity is generated by distinct evolutionary mechanisms in African trypanosome species.</title>
        <authorList>
            <person name="Jackson A.P."/>
            <person name="Berry A."/>
            <person name="Aslett M."/>
            <person name="Allison H.C."/>
            <person name="Burton P."/>
            <person name="Vavrova-Anderson J."/>
            <person name="Brown R."/>
            <person name="Browne H."/>
            <person name="Corton N."/>
            <person name="Hauser H."/>
            <person name="Gamble J."/>
            <person name="Gilderthorp R."/>
            <person name="Marcello L."/>
            <person name="McQuillan J."/>
            <person name="Otto T.D."/>
            <person name="Quail M.A."/>
            <person name="Sanders M.J."/>
            <person name="van Tonder A."/>
            <person name="Ginger M.L."/>
            <person name="Field M.C."/>
            <person name="Barry J.D."/>
            <person name="Hertz-Fowler C."/>
            <person name="Berriman M."/>
        </authorList>
    </citation>
    <scope>NUCLEOTIDE SEQUENCE</scope>
    <source>
        <strain evidence="8">Y486</strain>
    </source>
</reference>
<dbReference type="EMBL" id="HE573026">
    <property type="protein sequence ID" value="CCC51723.1"/>
    <property type="molecule type" value="Genomic_DNA"/>
</dbReference>
<dbReference type="PANTHER" id="PTHR11579">
    <property type="entry name" value="PROTEIN-L-ISOASPARTATE O-METHYLTRANSFERASE"/>
    <property type="match status" value="1"/>
</dbReference>
<dbReference type="CDD" id="cd02440">
    <property type="entry name" value="AdoMet_MTases"/>
    <property type="match status" value="1"/>
</dbReference>
<dbReference type="PANTHER" id="PTHR11579:SF0">
    <property type="entry name" value="PROTEIN-L-ISOASPARTATE(D-ASPARTATE) O-METHYLTRANSFERASE"/>
    <property type="match status" value="1"/>
</dbReference>
<dbReference type="SUPFAM" id="SSF53335">
    <property type="entry name" value="S-adenosyl-L-methionine-dependent methyltransferases"/>
    <property type="match status" value="1"/>
</dbReference>
<gene>
    <name evidence="8" type="ORF">TVY486_1007690</name>
</gene>
<keyword evidence="6" id="KW-0808">Transferase</keyword>
<dbReference type="Pfam" id="PF01135">
    <property type="entry name" value="PCMT"/>
    <property type="match status" value="1"/>
</dbReference>
<comment type="similarity">
    <text evidence="2">Belongs to the methyltransferase superfamily. L-isoaspartyl/D-aspartyl protein methyltransferase family.</text>
</comment>
<evidence type="ECO:0000256" key="2">
    <source>
        <dbReference type="ARBA" id="ARBA00005369"/>
    </source>
</evidence>
<evidence type="ECO:0000313" key="8">
    <source>
        <dbReference type="EMBL" id="CCC51723.1"/>
    </source>
</evidence>
<sequence length="239" mass="26065">MAWKCSGVCNESMIRQLERASLLLTPAVIDAFHRVDRGLFVPSSLVQLAYNDEPLPIGHNATISAPHMHAMMAEIVAPVILRALRTSPPVVLDVGSGSGYLTAVLCAMCGQGSTVVGVEHVPELVKRSMAVVKEHFGSWVDEGRIRFIQADGRNIAELFDDMPREFDVIHVGAAADVVPRSYLNALRPGGCLVVPVGGEDSTQVLRVYTKDEKGCVSQQDRESVRFVPLTSLDHQLRRP</sequence>
<evidence type="ECO:0000256" key="3">
    <source>
        <dbReference type="ARBA" id="ARBA00011890"/>
    </source>
</evidence>
<dbReference type="EC" id="2.1.1.77" evidence="3"/>
<keyword evidence="4" id="KW-0963">Cytoplasm</keyword>
<keyword evidence="5" id="KW-0489">Methyltransferase</keyword>
<evidence type="ECO:0000256" key="7">
    <source>
        <dbReference type="ARBA" id="ARBA00022691"/>
    </source>
</evidence>
<dbReference type="Gene3D" id="3.40.50.150">
    <property type="entry name" value="Vaccinia Virus protein VP39"/>
    <property type="match status" value="1"/>
</dbReference>
<evidence type="ECO:0000256" key="4">
    <source>
        <dbReference type="ARBA" id="ARBA00022490"/>
    </source>
</evidence>
<dbReference type="InterPro" id="IPR029063">
    <property type="entry name" value="SAM-dependent_MTases_sf"/>
</dbReference>
<accession>G0U766</accession>
<dbReference type="GO" id="GO:0004719">
    <property type="term" value="F:protein-L-isoaspartate (D-aspartate) O-methyltransferase activity"/>
    <property type="evidence" value="ECO:0007669"/>
    <property type="project" value="UniProtKB-EC"/>
</dbReference>
<evidence type="ECO:0000256" key="6">
    <source>
        <dbReference type="ARBA" id="ARBA00022679"/>
    </source>
</evidence>